<comment type="caution">
    <text evidence="2">The sequence shown here is derived from an EMBL/GenBank/DDBJ whole genome shotgun (WGS) entry which is preliminary data.</text>
</comment>
<keyword evidence="3" id="KW-1185">Reference proteome</keyword>
<protein>
    <recommendedName>
        <fullName evidence="4">Transmembrane protein</fullName>
    </recommendedName>
</protein>
<dbReference type="EMBL" id="PDUG01000006">
    <property type="protein sequence ID" value="PIC19581.1"/>
    <property type="molecule type" value="Genomic_DNA"/>
</dbReference>
<keyword evidence="1" id="KW-0472">Membrane</keyword>
<evidence type="ECO:0000313" key="2">
    <source>
        <dbReference type="EMBL" id="PIC19581.1"/>
    </source>
</evidence>
<accession>A0A2G5SXJ2</accession>
<feature type="transmembrane region" description="Helical" evidence="1">
    <location>
        <begin position="62"/>
        <end position="81"/>
    </location>
</feature>
<keyword evidence="1" id="KW-0812">Transmembrane</keyword>
<keyword evidence="1" id="KW-1133">Transmembrane helix</keyword>
<organism evidence="2 3">
    <name type="scientific">Caenorhabditis nigoni</name>
    <dbReference type="NCBI Taxonomy" id="1611254"/>
    <lineage>
        <taxon>Eukaryota</taxon>
        <taxon>Metazoa</taxon>
        <taxon>Ecdysozoa</taxon>
        <taxon>Nematoda</taxon>
        <taxon>Chromadorea</taxon>
        <taxon>Rhabditida</taxon>
        <taxon>Rhabditina</taxon>
        <taxon>Rhabditomorpha</taxon>
        <taxon>Rhabditoidea</taxon>
        <taxon>Rhabditidae</taxon>
        <taxon>Peloderinae</taxon>
        <taxon>Caenorhabditis</taxon>
    </lineage>
</organism>
<name>A0A2G5SXJ2_9PELO</name>
<evidence type="ECO:0000256" key="1">
    <source>
        <dbReference type="SAM" id="Phobius"/>
    </source>
</evidence>
<sequence length="119" mass="14041">MILYPLRLRRRRFLHSSVDDDGFVCFTLLIVFSRRVSTMIALSSTTMNLLRFFILVFSSDSSSSICILLHFHILSFSFFSLRHIQRMVAIKPFFDGIAKREKRKMDSRKLLFVIELCQL</sequence>
<proteinExistence type="predicted"/>
<reference evidence="3" key="1">
    <citation type="submission" date="2017-10" db="EMBL/GenBank/DDBJ databases">
        <title>Rapid genome shrinkage in a self-fertile nematode reveals novel sperm competition proteins.</title>
        <authorList>
            <person name="Yin D."/>
            <person name="Schwarz E.M."/>
            <person name="Thomas C.G."/>
            <person name="Felde R.L."/>
            <person name="Korf I.F."/>
            <person name="Cutter A.D."/>
            <person name="Schartner C.M."/>
            <person name="Ralston E.J."/>
            <person name="Meyer B.J."/>
            <person name="Haag E.S."/>
        </authorList>
    </citation>
    <scope>NUCLEOTIDE SEQUENCE [LARGE SCALE GENOMIC DNA]</scope>
    <source>
        <strain evidence="3">JU1422</strain>
    </source>
</reference>
<evidence type="ECO:0008006" key="4">
    <source>
        <dbReference type="Google" id="ProtNLM"/>
    </source>
</evidence>
<gene>
    <name evidence="2" type="primary">Cnig_chr_X.g25078</name>
    <name evidence="2" type="ORF">B9Z55_025078</name>
</gene>
<evidence type="ECO:0000313" key="3">
    <source>
        <dbReference type="Proteomes" id="UP000230233"/>
    </source>
</evidence>
<dbReference type="AlphaFoldDB" id="A0A2G5SXJ2"/>
<dbReference type="Proteomes" id="UP000230233">
    <property type="component" value="Chromosome X"/>
</dbReference>